<sequence>MSNVPPKFYQLCRLCLSSDKTSVLSIFDGDKDIPKKILHCLSILIKETDQLPKIICLKCSEQLESFSKFKDVASKAEEVLNKFLTYANQLHASEEENMRQSEEFLATIANSLYDKKEIKSEPDDSINAHAIEDGQESTTTNEDFSSEAPQSTPVIVAVPTECAAVQLDAQKPLSLHRDPTILNDDTPPQYRKPLFLHKEPSAVHGDPNESIVLRASSRSLQNEPLELHKESTGLSNEPLNLQTEPLNLYNDSEMPDQKHVSVISTTPNVAQVCKTELTSSGVEDVDFPCKESFIKVKPSFVLQAPRPVKQEFSYQEDDIEPADLSKSKTFENILNVTIKEDDMDTQSVSSASSDPDRLEVDMSQAADDHNTSSTSSATPPHERPPDASDWCFNQNNGFNAGMPVLSGEASQLLRKLITCRKLGMSITPATPKVLNYSLFDGQLPSSEPSFSIEKTKTSGRRKQSYPSKANNVEEMEQGEEESDNAPDFTGSTPWINMAGNKLKISNNSSAAPSKRIDVCCTNCRTQTTTIWRRNVRGEMVCNACGLYFKLHGIDRPLTMRRDTIHTRRRRPKAQEMKNMEVKNKMGLYGYSFHKEPKPRTYGDRSVPMIPTTISDNADTQNMLSALRRQLQPHLMMALSQEAGGQSTLLSQINQGLSQPNFLPASKDSPCGSAPEMESDEESIGDLPLNLVSTHMAETETH</sequence>
<dbReference type="GO" id="GO:0005634">
    <property type="term" value="C:nucleus"/>
    <property type="evidence" value="ECO:0007669"/>
    <property type="project" value="UniProtKB-SubCell"/>
</dbReference>
<feature type="domain" description="ZAD" evidence="12">
    <location>
        <begin position="10"/>
        <end position="83"/>
    </location>
</feature>
<keyword evidence="2 9" id="KW-0479">Metal-binding</keyword>
<dbReference type="Pfam" id="PF07776">
    <property type="entry name" value="zf-AD"/>
    <property type="match status" value="1"/>
</dbReference>
<dbReference type="OrthoDB" id="515401at2759"/>
<feature type="domain" description="GATA-type" evidence="11">
    <location>
        <begin position="514"/>
        <end position="567"/>
    </location>
</feature>
<dbReference type="SMART" id="SM00868">
    <property type="entry name" value="zf-AD"/>
    <property type="match status" value="1"/>
</dbReference>
<dbReference type="Pfam" id="PF00320">
    <property type="entry name" value="GATA"/>
    <property type="match status" value="1"/>
</dbReference>
<feature type="region of interest" description="Disordered" evidence="10">
    <location>
        <begin position="365"/>
        <end position="392"/>
    </location>
</feature>
<keyword evidence="7" id="KW-0539">Nucleus</keyword>
<keyword evidence="5" id="KW-0805">Transcription regulation</keyword>
<dbReference type="InterPro" id="IPR000679">
    <property type="entry name" value="Znf_GATA"/>
</dbReference>
<dbReference type="PANTHER" id="PTHR10071:SF337">
    <property type="entry name" value="GATA-BINDING FACTOR A"/>
    <property type="match status" value="1"/>
</dbReference>
<dbReference type="CDD" id="cd00202">
    <property type="entry name" value="ZnF_GATA"/>
    <property type="match status" value="1"/>
</dbReference>
<dbReference type="PROSITE" id="PS51915">
    <property type="entry name" value="ZAD"/>
    <property type="match status" value="1"/>
</dbReference>
<dbReference type="FunCoup" id="A0A6J2X2N8">
    <property type="interactions" value="379"/>
</dbReference>
<dbReference type="KEGG" id="soy:115874387"/>
<feature type="binding site" evidence="9">
    <location>
        <position position="59"/>
    </location>
    <ligand>
        <name>Zn(2+)</name>
        <dbReference type="ChEBI" id="CHEBI:29105"/>
    </ligand>
</feature>
<dbReference type="RefSeq" id="XP_030745397.1">
    <property type="nucleotide sequence ID" value="XM_030889537.1"/>
</dbReference>
<dbReference type="PROSITE" id="PS50114">
    <property type="entry name" value="GATA_ZN_FINGER_2"/>
    <property type="match status" value="1"/>
</dbReference>
<evidence type="ECO:0000256" key="4">
    <source>
        <dbReference type="ARBA" id="ARBA00022833"/>
    </source>
</evidence>
<evidence type="ECO:0000259" key="11">
    <source>
        <dbReference type="PROSITE" id="PS50114"/>
    </source>
</evidence>
<evidence type="ECO:0000256" key="7">
    <source>
        <dbReference type="ARBA" id="ARBA00023242"/>
    </source>
</evidence>
<dbReference type="SMART" id="SM00401">
    <property type="entry name" value="ZnF_GATA"/>
    <property type="match status" value="1"/>
</dbReference>
<dbReference type="GO" id="GO:0045944">
    <property type="term" value="P:positive regulation of transcription by RNA polymerase II"/>
    <property type="evidence" value="ECO:0007669"/>
    <property type="project" value="TreeGrafter"/>
</dbReference>
<dbReference type="Gene3D" id="3.30.50.10">
    <property type="entry name" value="Erythroid Transcription Factor GATA-1, subunit A"/>
    <property type="match status" value="1"/>
</dbReference>
<evidence type="ECO:0000313" key="13">
    <source>
        <dbReference type="Proteomes" id="UP000504635"/>
    </source>
</evidence>
<feature type="compositionally biased region" description="Acidic residues" evidence="10">
    <location>
        <begin position="473"/>
        <end position="484"/>
    </location>
</feature>
<comment type="subcellular location">
    <subcellularLocation>
        <location evidence="1">Nucleus</location>
    </subcellularLocation>
</comment>
<evidence type="ECO:0000313" key="14">
    <source>
        <dbReference type="RefSeq" id="XP_030745397.1"/>
    </source>
</evidence>
<organism evidence="13 14">
    <name type="scientific">Sitophilus oryzae</name>
    <name type="common">Rice weevil</name>
    <name type="synonym">Curculio oryzae</name>
    <dbReference type="NCBI Taxonomy" id="7048"/>
    <lineage>
        <taxon>Eukaryota</taxon>
        <taxon>Metazoa</taxon>
        <taxon>Ecdysozoa</taxon>
        <taxon>Arthropoda</taxon>
        <taxon>Hexapoda</taxon>
        <taxon>Insecta</taxon>
        <taxon>Pterygota</taxon>
        <taxon>Neoptera</taxon>
        <taxon>Endopterygota</taxon>
        <taxon>Coleoptera</taxon>
        <taxon>Polyphaga</taxon>
        <taxon>Cucujiformia</taxon>
        <taxon>Curculionidae</taxon>
        <taxon>Dryophthorinae</taxon>
        <taxon>Sitophilus</taxon>
    </lineage>
</organism>
<feature type="binding site" evidence="9">
    <location>
        <position position="15"/>
    </location>
    <ligand>
        <name>Zn(2+)</name>
        <dbReference type="ChEBI" id="CHEBI:29105"/>
    </ligand>
</feature>
<dbReference type="GO" id="GO:0000978">
    <property type="term" value="F:RNA polymerase II cis-regulatory region sequence-specific DNA binding"/>
    <property type="evidence" value="ECO:0007669"/>
    <property type="project" value="TreeGrafter"/>
</dbReference>
<keyword evidence="3 8" id="KW-0863">Zinc-finger</keyword>
<evidence type="ECO:0000256" key="1">
    <source>
        <dbReference type="ARBA" id="ARBA00004123"/>
    </source>
</evidence>
<evidence type="ECO:0000256" key="9">
    <source>
        <dbReference type="PROSITE-ProRule" id="PRU01263"/>
    </source>
</evidence>
<dbReference type="GO" id="GO:0008270">
    <property type="term" value="F:zinc ion binding"/>
    <property type="evidence" value="ECO:0007669"/>
    <property type="project" value="UniProtKB-UniRule"/>
</dbReference>
<dbReference type="GeneID" id="115874387"/>
<evidence type="ECO:0000256" key="6">
    <source>
        <dbReference type="ARBA" id="ARBA00023163"/>
    </source>
</evidence>
<gene>
    <name evidence="14" type="primary">LOC115874387</name>
</gene>
<feature type="binding site" evidence="9">
    <location>
        <position position="12"/>
    </location>
    <ligand>
        <name>Zn(2+)</name>
        <dbReference type="ChEBI" id="CHEBI:29105"/>
    </ligand>
</feature>
<evidence type="ECO:0000256" key="10">
    <source>
        <dbReference type="SAM" id="MobiDB-lite"/>
    </source>
</evidence>
<keyword evidence="6" id="KW-0804">Transcription</keyword>
<dbReference type="FunFam" id="3.30.50.10:FF:000002">
    <property type="entry name" value="Gata transcription factor gatad"/>
    <property type="match status" value="1"/>
</dbReference>
<keyword evidence="13" id="KW-1185">Reference proteome</keyword>
<dbReference type="GO" id="GO:0000122">
    <property type="term" value="P:negative regulation of transcription by RNA polymerase II"/>
    <property type="evidence" value="ECO:0007669"/>
    <property type="project" value="TreeGrafter"/>
</dbReference>
<dbReference type="SUPFAM" id="SSF57716">
    <property type="entry name" value="Glucocorticoid receptor-like (DNA-binding domain)"/>
    <property type="match status" value="2"/>
</dbReference>
<dbReference type="InterPro" id="IPR012934">
    <property type="entry name" value="Znf_AD"/>
</dbReference>
<dbReference type="PRINTS" id="PR00619">
    <property type="entry name" value="GATAZNFINGER"/>
</dbReference>
<dbReference type="InterPro" id="IPR039355">
    <property type="entry name" value="Transcription_factor_GATA"/>
</dbReference>
<dbReference type="InParanoid" id="A0A6J2X2N8"/>
<dbReference type="GO" id="GO:0045165">
    <property type="term" value="P:cell fate commitment"/>
    <property type="evidence" value="ECO:0007669"/>
    <property type="project" value="TreeGrafter"/>
</dbReference>
<feature type="region of interest" description="Disordered" evidence="10">
    <location>
        <begin position="445"/>
        <end position="490"/>
    </location>
</feature>
<protein>
    <submittedName>
        <fullName evidence="14">Nitrogen catabolic enzyme regulatory protein-like isoform X1</fullName>
    </submittedName>
</protein>
<evidence type="ECO:0000256" key="8">
    <source>
        <dbReference type="PROSITE-ProRule" id="PRU00094"/>
    </source>
</evidence>
<proteinExistence type="predicted"/>
<feature type="binding site" evidence="9">
    <location>
        <position position="56"/>
    </location>
    <ligand>
        <name>Zn(2+)</name>
        <dbReference type="ChEBI" id="CHEBI:29105"/>
    </ligand>
</feature>
<dbReference type="PROSITE" id="PS00344">
    <property type="entry name" value="GATA_ZN_FINGER_1"/>
    <property type="match status" value="1"/>
</dbReference>
<evidence type="ECO:0000259" key="12">
    <source>
        <dbReference type="PROSITE" id="PS51915"/>
    </source>
</evidence>
<name>A0A6J2X2N8_SITOR</name>
<dbReference type="Gene3D" id="3.40.1800.20">
    <property type="match status" value="1"/>
</dbReference>
<dbReference type="Proteomes" id="UP000504635">
    <property type="component" value="Unplaced"/>
</dbReference>
<dbReference type="AlphaFoldDB" id="A0A6J2X2N8"/>
<dbReference type="PANTHER" id="PTHR10071">
    <property type="entry name" value="TRANSCRIPTION FACTOR GATA FAMILY MEMBER"/>
    <property type="match status" value="1"/>
</dbReference>
<accession>A0A6J2X2N8</accession>
<evidence type="ECO:0000256" key="2">
    <source>
        <dbReference type="ARBA" id="ARBA00022723"/>
    </source>
</evidence>
<dbReference type="GO" id="GO:0000981">
    <property type="term" value="F:DNA-binding transcription factor activity, RNA polymerase II-specific"/>
    <property type="evidence" value="ECO:0007669"/>
    <property type="project" value="TreeGrafter"/>
</dbReference>
<evidence type="ECO:0000256" key="5">
    <source>
        <dbReference type="ARBA" id="ARBA00023015"/>
    </source>
</evidence>
<evidence type="ECO:0000256" key="3">
    <source>
        <dbReference type="ARBA" id="ARBA00022771"/>
    </source>
</evidence>
<dbReference type="InterPro" id="IPR013088">
    <property type="entry name" value="Znf_NHR/GATA"/>
</dbReference>
<reference evidence="14" key="1">
    <citation type="submission" date="2025-08" db="UniProtKB">
        <authorList>
            <consortium name="RefSeq"/>
        </authorList>
    </citation>
    <scope>IDENTIFICATION</scope>
    <source>
        <tissue evidence="14">Gonads</tissue>
    </source>
</reference>
<keyword evidence="4 9" id="KW-0862">Zinc</keyword>
<feature type="region of interest" description="Disordered" evidence="10">
    <location>
        <begin position="658"/>
        <end position="686"/>
    </location>
</feature>